<dbReference type="PANTHER" id="PTHR44167">
    <property type="entry name" value="OVARIAN-SPECIFIC SERINE/THREONINE-PROTEIN KINASE LOK-RELATED"/>
    <property type="match status" value="1"/>
</dbReference>
<name>A0A8S1QPK2_9CILI</name>
<dbReference type="GO" id="GO:0004672">
    <property type="term" value="F:protein kinase activity"/>
    <property type="evidence" value="ECO:0007669"/>
    <property type="project" value="InterPro"/>
</dbReference>
<dbReference type="EMBL" id="CAJJDN010000113">
    <property type="protein sequence ID" value="CAD8117221.1"/>
    <property type="molecule type" value="Genomic_DNA"/>
</dbReference>
<keyword evidence="4" id="KW-1185">Reference proteome</keyword>
<feature type="compositionally biased region" description="Polar residues" evidence="1">
    <location>
        <begin position="326"/>
        <end position="335"/>
    </location>
</feature>
<reference evidence="3" key="1">
    <citation type="submission" date="2021-01" db="EMBL/GenBank/DDBJ databases">
        <authorList>
            <consortium name="Genoscope - CEA"/>
            <person name="William W."/>
        </authorList>
    </citation>
    <scope>NUCLEOTIDE SEQUENCE</scope>
</reference>
<gene>
    <name evidence="3" type="ORF">PSON_ATCC_30995.1.T1130081</name>
</gene>
<organism evidence="3 4">
    <name type="scientific">Paramecium sonneborni</name>
    <dbReference type="NCBI Taxonomy" id="65129"/>
    <lineage>
        <taxon>Eukaryota</taxon>
        <taxon>Sar</taxon>
        <taxon>Alveolata</taxon>
        <taxon>Ciliophora</taxon>
        <taxon>Intramacronucleata</taxon>
        <taxon>Oligohymenophorea</taxon>
        <taxon>Peniculida</taxon>
        <taxon>Parameciidae</taxon>
        <taxon>Paramecium</taxon>
    </lineage>
</organism>
<dbReference type="PROSITE" id="PS50011">
    <property type="entry name" value="PROTEIN_KINASE_DOM"/>
    <property type="match status" value="1"/>
</dbReference>
<evidence type="ECO:0000313" key="3">
    <source>
        <dbReference type="EMBL" id="CAD8117221.1"/>
    </source>
</evidence>
<evidence type="ECO:0000256" key="1">
    <source>
        <dbReference type="SAM" id="MobiDB-lite"/>
    </source>
</evidence>
<dbReference type="PANTHER" id="PTHR44167:SF24">
    <property type="entry name" value="SERINE_THREONINE-PROTEIN KINASE CHK2"/>
    <property type="match status" value="1"/>
</dbReference>
<feature type="compositionally biased region" description="Basic residues" evidence="1">
    <location>
        <begin position="316"/>
        <end position="325"/>
    </location>
</feature>
<comment type="caution">
    <text evidence="3">The sequence shown here is derived from an EMBL/GenBank/DDBJ whole genome shotgun (WGS) entry which is preliminary data.</text>
</comment>
<dbReference type="InterPro" id="IPR000719">
    <property type="entry name" value="Prot_kinase_dom"/>
</dbReference>
<dbReference type="Pfam" id="PF00069">
    <property type="entry name" value="Pkinase"/>
    <property type="match status" value="1"/>
</dbReference>
<dbReference type="Proteomes" id="UP000692954">
    <property type="component" value="Unassembled WGS sequence"/>
</dbReference>
<protein>
    <recommendedName>
        <fullName evidence="2">Protein kinase domain-containing protein</fullName>
    </recommendedName>
</protein>
<evidence type="ECO:0000313" key="4">
    <source>
        <dbReference type="Proteomes" id="UP000692954"/>
    </source>
</evidence>
<sequence>MNDISDQRKDIQYLFTAQLDMKCEVGSNIFHKYIIKGYLSENHSGVYQAQDAYGKQVAIKENHDIKQMQKEVQLLKSLNHPNIVKYLDSCILSHSMNQYHQEKLGYICMELGLFNLDDLKEAGYVFDNTLIDQTLNALAYLQKKNIAHCDIKPANILVMALNPICYKICDVGSSKCQSSVLIDSVGTYKYMSPEMFQGNAKNYYLSDVFSLGLLFLYIYKNYSISHAERCELTPHEYMLKLNDKIYENNDNVSILLKQMIQLCPHDRLDFIQLEKFWEDHKKLKIIQQPNVDSREQSIRFNSNTTFLQDESPQKFSHYKTSRITKKQQPVSKQSFFSQPNSFSLEKQYNINPFQCNPISDRRTTTSTKQRKQSYQLQLIDSNSKPPKSPEKSKIPSPLKQSTTNKFQLPQLQPFKIRLNQG</sequence>
<dbReference type="InterPro" id="IPR008271">
    <property type="entry name" value="Ser/Thr_kinase_AS"/>
</dbReference>
<dbReference type="GO" id="GO:0005524">
    <property type="term" value="F:ATP binding"/>
    <property type="evidence" value="ECO:0007669"/>
    <property type="project" value="InterPro"/>
</dbReference>
<feature type="region of interest" description="Disordered" evidence="1">
    <location>
        <begin position="353"/>
        <end position="421"/>
    </location>
</feature>
<feature type="domain" description="Protein kinase" evidence="2">
    <location>
        <begin position="19"/>
        <end position="283"/>
    </location>
</feature>
<dbReference type="OrthoDB" id="248923at2759"/>
<feature type="region of interest" description="Disordered" evidence="1">
    <location>
        <begin position="311"/>
        <end position="335"/>
    </location>
</feature>
<proteinExistence type="predicted"/>
<dbReference type="CDD" id="cd00180">
    <property type="entry name" value="PKc"/>
    <property type="match status" value="1"/>
</dbReference>
<feature type="compositionally biased region" description="Polar residues" evidence="1">
    <location>
        <begin position="400"/>
        <end position="410"/>
    </location>
</feature>
<accession>A0A8S1QPK2</accession>
<evidence type="ECO:0000259" key="2">
    <source>
        <dbReference type="PROSITE" id="PS50011"/>
    </source>
</evidence>
<dbReference type="AlphaFoldDB" id="A0A8S1QPK2"/>
<dbReference type="PROSITE" id="PS00108">
    <property type="entry name" value="PROTEIN_KINASE_ST"/>
    <property type="match status" value="1"/>
</dbReference>
<dbReference type="SMART" id="SM00220">
    <property type="entry name" value="S_TKc"/>
    <property type="match status" value="1"/>
</dbReference>